<protein>
    <submittedName>
        <fullName evidence="3">Uncharacterized protein</fullName>
    </submittedName>
</protein>
<accession>A0A5N1IWV7</accession>
<name>A0A5N1IWV7_9BACT</name>
<feature type="region of interest" description="Disordered" evidence="1">
    <location>
        <begin position="101"/>
        <end position="124"/>
    </location>
</feature>
<evidence type="ECO:0000256" key="1">
    <source>
        <dbReference type="SAM" id="MobiDB-lite"/>
    </source>
</evidence>
<dbReference type="Proteomes" id="UP000326570">
    <property type="component" value="Unassembled WGS sequence"/>
</dbReference>
<sequence length="246" mass="26808">MPTDKEFEDFFREQFQGLEETPPANGWVKIQEEIRPKTSIYKWLGTTFLVIVVSITALFTTLRHEARLQKQPKAETVALEQANPAKVATQEQAAPVTLPVSEPSQNQAAAAKPAQGSQPFSMPKGTITAGYVKAATEKGRTRQAVKETNYAQAALPVSENASARTTGLHAADKATSPEPHSSQISSFQGTPTNRQPEIEAIPATMQVEAEPEAETDTMGQMIQAVYYNPDKKPAGKKGLKRLFGKK</sequence>
<dbReference type="EMBL" id="VTWT01000005">
    <property type="protein sequence ID" value="KAA9333636.1"/>
    <property type="molecule type" value="Genomic_DNA"/>
</dbReference>
<keyword evidence="2" id="KW-0812">Transmembrane</keyword>
<keyword evidence="2" id="KW-0472">Membrane</keyword>
<keyword evidence="4" id="KW-1185">Reference proteome</keyword>
<dbReference type="RefSeq" id="WP_150903803.1">
    <property type="nucleotide sequence ID" value="NZ_VTWT01000005.1"/>
</dbReference>
<evidence type="ECO:0000256" key="2">
    <source>
        <dbReference type="SAM" id="Phobius"/>
    </source>
</evidence>
<reference evidence="3 4" key="1">
    <citation type="submission" date="2019-09" db="EMBL/GenBank/DDBJ databases">
        <title>Genome sequence of Adhaeribacter sp. M2.</title>
        <authorList>
            <person name="Srinivasan S."/>
        </authorList>
    </citation>
    <scope>NUCLEOTIDE SEQUENCE [LARGE SCALE GENOMIC DNA]</scope>
    <source>
        <strain evidence="3 4">M2</strain>
    </source>
</reference>
<organism evidence="3 4">
    <name type="scientific">Adhaeribacter soli</name>
    <dbReference type="NCBI Taxonomy" id="2607655"/>
    <lineage>
        <taxon>Bacteria</taxon>
        <taxon>Pseudomonadati</taxon>
        <taxon>Bacteroidota</taxon>
        <taxon>Cytophagia</taxon>
        <taxon>Cytophagales</taxon>
        <taxon>Hymenobacteraceae</taxon>
        <taxon>Adhaeribacter</taxon>
    </lineage>
</organism>
<feature type="transmembrane region" description="Helical" evidence="2">
    <location>
        <begin position="40"/>
        <end position="62"/>
    </location>
</feature>
<dbReference type="AlphaFoldDB" id="A0A5N1IWV7"/>
<feature type="compositionally biased region" description="Polar residues" evidence="1">
    <location>
        <begin position="178"/>
        <end position="194"/>
    </location>
</feature>
<gene>
    <name evidence="3" type="ORF">F0P94_10315</name>
</gene>
<evidence type="ECO:0000313" key="3">
    <source>
        <dbReference type="EMBL" id="KAA9333636.1"/>
    </source>
</evidence>
<evidence type="ECO:0000313" key="4">
    <source>
        <dbReference type="Proteomes" id="UP000326570"/>
    </source>
</evidence>
<comment type="caution">
    <text evidence="3">The sequence shown here is derived from an EMBL/GenBank/DDBJ whole genome shotgun (WGS) entry which is preliminary data.</text>
</comment>
<keyword evidence="2" id="KW-1133">Transmembrane helix</keyword>
<proteinExistence type="predicted"/>
<feature type="region of interest" description="Disordered" evidence="1">
    <location>
        <begin position="156"/>
        <end position="194"/>
    </location>
</feature>